<dbReference type="RefSeq" id="XP_002623594.1">
    <property type="nucleotide sequence ID" value="XM_002623548.2"/>
</dbReference>
<dbReference type="InterPro" id="IPR021706">
    <property type="entry name" value="DUF2990"/>
</dbReference>
<dbReference type="InterPro" id="IPR021851">
    <property type="entry name" value="DUF3455"/>
</dbReference>
<name>A0A179UR93_BLAGS</name>
<sequence>MQFLLLLASLASTASIALAVPSGWSPDTAKFYSTVAKEIKEARKHHKNPALPNCDMSRARLPTTDEPLPAVPKGQKLLHVTIGRGIQNYTCPSSSSTDKPKATGALATLFEASCLASTYPFLLTLLPRVALHISKPPYPQNSPSSSPGSQVGIANPFTFGPNDMPIAGYHFFDSTGVPVFDLQADGHAAVEKISGVPAPKGAMKGVGRQSWGAVPWLYLAAVDGSLGKAKSVYRVGTAGGKAPPTCEGWKGNDGDGGVLSVEYAAEYWFYG</sequence>
<proteinExistence type="predicted"/>
<evidence type="ECO:0000313" key="3">
    <source>
        <dbReference type="Proteomes" id="UP000002038"/>
    </source>
</evidence>
<dbReference type="GeneID" id="8503460"/>
<dbReference type="Pfam" id="PF11937">
    <property type="entry name" value="DUF3455"/>
    <property type="match status" value="1"/>
</dbReference>
<dbReference type="PANTHER" id="PTHR35567">
    <property type="entry name" value="MALATE DEHYDROGENASE (AFU_ORTHOLOGUE AFUA_2G13800)"/>
    <property type="match status" value="1"/>
</dbReference>
<dbReference type="EMBL" id="GG657460">
    <property type="protein sequence ID" value="OAT10625.1"/>
    <property type="molecule type" value="Genomic_DNA"/>
</dbReference>
<reference evidence="3" key="1">
    <citation type="journal article" date="2015" name="PLoS Genet.">
        <title>The dynamic genome and transcriptome of the human fungal pathogen Blastomyces and close relative Emmonsia.</title>
        <authorList>
            <person name="Munoz J.F."/>
            <person name="Gauthier G.M."/>
            <person name="Desjardins C.A."/>
            <person name="Gallo J.E."/>
            <person name="Holder J."/>
            <person name="Sullivan T.D."/>
            <person name="Marty A.J."/>
            <person name="Carmen J.C."/>
            <person name="Chen Z."/>
            <person name="Ding L."/>
            <person name="Gujja S."/>
            <person name="Magrini V."/>
            <person name="Misas E."/>
            <person name="Mitreva M."/>
            <person name="Priest M."/>
            <person name="Saif S."/>
            <person name="Whiston E.A."/>
            <person name="Young S."/>
            <person name="Zeng Q."/>
            <person name="Goldman W.E."/>
            <person name="Mardis E.R."/>
            <person name="Taylor J.W."/>
            <person name="McEwen J.G."/>
            <person name="Clay O.K."/>
            <person name="Klein B.S."/>
            <person name="Cuomo C.A."/>
        </authorList>
    </citation>
    <scope>NUCLEOTIDE SEQUENCE [LARGE SCALE GENOMIC DNA]</scope>
    <source>
        <strain evidence="3">SLH14081</strain>
    </source>
</reference>
<dbReference type="PANTHER" id="PTHR35567:SF1">
    <property type="entry name" value="CONSERVED FUNGAL PROTEIN (AFU_ORTHOLOGUE AFUA_1G14230)"/>
    <property type="match status" value="1"/>
</dbReference>
<gene>
    <name evidence="2" type="ORF">BDBG_06442</name>
</gene>
<dbReference type="OrthoDB" id="1859733at2759"/>
<dbReference type="Pfam" id="PF11693">
    <property type="entry name" value="DUF2990"/>
    <property type="match status" value="1"/>
</dbReference>
<evidence type="ECO:0000256" key="1">
    <source>
        <dbReference type="SAM" id="SignalP"/>
    </source>
</evidence>
<feature type="signal peptide" evidence="1">
    <location>
        <begin position="1"/>
        <end position="19"/>
    </location>
</feature>
<protein>
    <submittedName>
        <fullName evidence="2">Malate dehydrogenase</fullName>
    </submittedName>
</protein>
<keyword evidence="3" id="KW-1185">Reference proteome</keyword>
<accession>A0A179UR93</accession>
<dbReference type="VEuPathDB" id="FungiDB:BDBG_06442"/>
<feature type="chain" id="PRO_5008107516" evidence="1">
    <location>
        <begin position="20"/>
        <end position="271"/>
    </location>
</feature>
<dbReference type="KEGG" id="bgh:BDBG_06442"/>
<dbReference type="AlphaFoldDB" id="A0A179UR93"/>
<keyword evidence="1" id="KW-0732">Signal</keyword>
<dbReference type="Proteomes" id="UP000002038">
    <property type="component" value="Unassembled WGS sequence"/>
</dbReference>
<evidence type="ECO:0000313" key="2">
    <source>
        <dbReference type="EMBL" id="OAT10625.1"/>
    </source>
</evidence>
<organism evidence="2 3">
    <name type="scientific">Blastomyces gilchristii (strain SLH14081)</name>
    <name type="common">Blastomyces dermatitidis</name>
    <dbReference type="NCBI Taxonomy" id="559298"/>
    <lineage>
        <taxon>Eukaryota</taxon>
        <taxon>Fungi</taxon>
        <taxon>Dikarya</taxon>
        <taxon>Ascomycota</taxon>
        <taxon>Pezizomycotina</taxon>
        <taxon>Eurotiomycetes</taxon>
        <taxon>Eurotiomycetidae</taxon>
        <taxon>Onygenales</taxon>
        <taxon>Ajellomycetaceae</taxon>
        <taxon>Blastomyces</taxon>
    </lineage>
</organism>